<keyword evidence="3" id="KW-1185">Reference proteome</keyword>
<dbReference type="PROSITE" id="PS00201">
    <property type="entry name" value="FLAVODOXIN"/>
    <property type="match status" value="1"/>
</dbReference>
<dbReference type="AlphaFoldDB" id="A0A916QGZ6"/>
<name>A0A916QGZ6_9LACO</name>
<sequence length="220" mass="24591">MRIDHSNEGLGPVLGQIAGWEIRANQTQRKNFTWGEGYGTPSDGMDTRLNRPAIRKITPDAKSLVIYWSRSGSTELLASYIAAATNSDILEIALAKPYPADYQATLKRANFEREHNQPPQLAMQLPDLTQYQQIFLGYQTWAMTLSQPMKAFLLAYGDQLNGKRIAPFLSQGSYGAGDSLQLIRTYLPGSQITSPLIVDGNRVDEARVQTEKWARQIISK</sequence>
<evidence type="ECO:0000313" key="2">
    <source>
        <dbReference type="EMBL" id="GFZ27176.1"/>
    </source>
</evidence>
<gene>
    <name evidence="2" type="ORF">LCB40_10560</name>
</gene>
<dbReference type="EMBL" id="BMAY01000006">
    <property type="protein sequence ID" value="GFZ27176.1"/>
    <property type="molecule type" value="Genomic_DNA"/>
</dbReference>
<evidence type="ECO:0000313" key="3">
    <source>
        <dbReference type="Proteomes" id="UP000677218"/>
    </source>
</evidence>
<dbReference type="GO" id="GO:0009055">
    <property type="term" value="F:electron transfer activity"/>
    <property type="evidence" value="ECO:0007669"/>
    <property type="project" value="InterPro"/>
</dbReference>
<dbReference type="PROSITE" id="PS50902">
    <property type="entry name" value="FLAVODOXIN_LIKE"/>
    <property type="match status" value="1"/>
</dbReference>
<dbReference type="Pfam" id="PF12682">
    <property type="entry name" value="Flavodoxin_4"/>
    <property type="match status" value="1"/>
</dbReference>
<proteinExistence type="predicted"/>
<dbReference type="GO" id="GO:0010181">
    <property type="term" value="F:FMN binding"/>
    <property type="evidence" value="ECO:0007669"/>
    <property type="project" value="InterPro"/>
</dbReference>
<evidence type="ECO:0000259" key="1">
    <source>
        <dbReference type="PROSITE" id="PS50902"/>
    </source>
</evidence>
<dbReference type="InterPro" id="IPR029039">
    <property type="entry name" value="Flavoprotein-like_sf"/>
</dbReference>
<dbReference type="PANTHER" id="PTHR39201:SF1">
    <property type="entry name" value="FLAVODOXIN-LIKE DOMAIN-CONTAINING PROTEIN"/>
    <property type="match status" value="1"/>
</dbReference>
<dbReference type="SUPFAM" id="SSF52218">
    <property type="entry name" value="Flavoproteins"/>
    <property type="match status" value="1"/>
</dbReference>
<accession>A0A916QGZ6</accession>
<dbReference type="Gene3D" id="3.40.50.360">
    <property type="match status" value="1"/>
</dbReference>
<reference evidence="2" key="1">
    <citation type="submission" date="2020-08" db="EMBL/GenBank/DDBJ databases">
        <title>Taxonomic study for Lactobacillus species isolated from hardwood bark.</title>
        <authorList>
            <person name="Tohno M."/>
            <person name="Tanizawa Y."/>
        </authorList>
    </citation>
    <scope>NUCLEOTIDE SEQUENCE</scope>
    <source>
        <strain evidence="2">B40</strain>
    </source>
</reference>
<comment type="caution">
    <text evidence="2">The sequence shown here is derived from an EMBL/GenBank/DDBJ whole genome shotgun (WGS) entry which is preliminary data.</text>
</comment>
<dbReference type="Proteomes" id="UP000677218">
    <property type="component" value="Unassembled WGS sequence"/>
</dbReference>
<organism evidence="2 3">
    <name type="scientific">Lactobacillus corticis</name>
    <dbReference type="NCBI Taxonomy" id="2201249"/>
    <lineage>
        <taxon>Bacteria</taxon>
        <taxon>Bacillati</taxon>
        <taxon>Bacillota</taxon>
        <taxon>Bacilli</taxon>
        <taxon>Lactobacillales</taxon>
        <taxon>Lactobacillaceae</taxon>
        <taxon>Lactobacillus</taxon>
    </lineage>
</organism>
<dbReference type="InterPro" id="IPR008254">
    <property type="entry name" value="Flavodoxin/NO_synth"/>
</dbReference>
<feature type="domain" description="Flavodoxin-like" evidence="1">
    <location>
        <begin position="63"/>
        <end position="218"/>
    </location>
</feature>
<protein>
    <submittedName>
        <fullName evidence="2">Flavodoxin</fullName>
    </submittedName>
</protein>
<dbReference type="GO" id="GO:0016651">
    <property type="term" value="F:oxidoreductase activity, acting on NAD(P)H"/>
    <property type="evidence" value="ECO:0007669"/>
    <property type="project" value="UniProtKB-ARBA"/>
</dbReference>
<dbReference type="PANTHER" id="PTHR39201">
    <property type="entry name" value="EXPORTED PROTEIN-RELATED"/>
    <property type="match status" value="1"/>
</dbReference>
<dbReference type="InterPro" id="IPR001226">
    <property type="entry name" value="Flavodoxin_CS"/>
</dbReference>
<dbReference type="RefSeq" id="WP_212780864.1">
    <property type="nucleotide sequence ID" value="NZ_BMAY01000006.1"/>
</dbReference>